<keyword evidence="2" id="KW-1185">Reference proteome</keyword>
<comment type="caution">
    <text evidence="1">The sequence shown here is derived from an EMBL/GenBank/DDBJ whole genome shotgun (WGS) entry which is preliminary data.</text>
</comment>
<reference evidence="1 2" key="1">
    <citation type="submission" date="2021-06" db="EMBL/GenBank/DDBJ databases">
        <authorList>
            <person name="Palmer J.M."/>
        </authorList>
    </citation>
    <scope>NUCLEOTIDE SEQUENCE [LARGE SCALE GENOMIC DNA]</scope>
    <source>
        <strain evidence="1 2">XR_2019</strain>
        <tissue evidence="1">Muscle</tissue>
    </source>
</reference>
<proteinExistence type="predicted"/>
<evidence type="ECO:0000313" key="2">
    <source>
        <dbReference type="Proteomes" id="UP001444071"/>
    </source>
</evidence>
<protein>
    <submittedName>
        <fullName evidence="1">Uncharacterized protein</fullName>
    </submittedName>
</protein>
<dbReference type="EMBL" id="JAHRIM010030358">
    <property type="protein sequence ID" value="MEQ2264504.1"/>
    <property type="molecule type" value="Genomic_DNA"/>
</dbReference>
<sequence>MQRQICCSSTTTRSLKFRQTFSVWNHMKDSGDAPRNCLVFIFDSLSEISVFNLGNCHFYNTTRHYCGSIGLQEGMTFSADNRKSEHSKASLFHPFDLST</sequence>
<gene>
    <name evidence="1" type="ORF">XENORESO_010664</name>
</gene>
<evidence type="ECO:0000313" key="1">
    <source>
        <dbReference type="EMBL" id="MEQ2264504.1"/>
    </source>
</evidence>
<name>A0ABV0W5H8_9TELE</name>
<accession>A0ABV0W5H8</accession>
<dbReference type="Proteomes" id="UP001444071">
    <property type="component" value="Unassembled WGS sequence"/>
</dbReference>
<organism evidence="1 2">
    <name type="scientific">Xenotaenia resolanae</name>
    <dbReference type="NCBI Taxonomy" id="208358"/>
    <lineage>
        <taxon>Eukaryota</taxon>
        <taxon>Metazoa</taxon>
        <taxon>Chordata</taxon>
        <taxon>Craniata</taxon>
        <taxon>Vertebrata</taxon>
        <taxon>Euteleostomi</taxon>
        <taxon>Actinopterygii</taxon>
        <taxon>Neopterygii</taxon>
        <taxon>Teleostei</taxon>
        <taxon>Neoteleostei</taxon>
        <taxon>Acanthomorphata</taxon>
        <taxon>Ovalentaria</taxon>
        <taxon>Atherinomorphae</taxon>
        <taxon>Cyprinodontiformes</taxon>
        <taxon>Goodeidae</taxon>
        <taxon>Xenotaenia</taxon>
    </lineage>
</organism>